<dbReference type="Proteomes" id="UP001632037">
    <property type="component" value="Unassembled WGS sequence"/>
</dbReference>
<dbReference type="EMBL" id="JBIMZQ010000022">
    <property type="protein sequence ID" value="KAL3664813.1"/>
    <property type="molecule type" value="Genomic_DNA"/>
</dbReference>
<comment type="caution">
    <text evidence="1">The sequence shown here is derived from an EMBL/GenBank/DDBJ whole genome shotgun (WGS) entry which is preliminary data.</text>
</comment>
<sequence length="163" mass="18140">MRMDCLPRWLLEWGKNKPQDTWDHLQNTADAMWAIGCAVVLTAIWRRRIEVVHPELDGRILPQQQAALSTKKQIMESYRRYRLGLFPLARRTYEQLGVVDGILARFVQDNAIPEGPVGDGVTRVCFFDGGSRGNPGAGGSGSIIAEYDGEGKMLRPAWAAATV</sequence>
<gene>
    <name evidence="1" type="ORF">V7S43_009993</name>
</gene>
<reference evidence="1 2" key="1">
    <citation type="submission" date="2024-09" db="EMBL/GenBank/DDBJ databases">
        <title>Genome sequencing and assembly of Phytophthora oleae, isolate VK10A, causative agent of rot of olive drupes.</title>
        <authorList>
            <person name="Conti Taguali S."/>
            <person name="Riolo M."/>
            <person name="La Spada F."/>
            <person name="Cacciola S.O."/>
            <person name="Dionisio G."/>
        </authorList>
    </citation>
    <scope>NUCLEOTIDE SEQUENCE [LARGE SCALE GENOMIC DNA]</scope>
    <source>
        <strain evidence="1 2">VK10A</strain>
    </source>
</reference>
<evidence type="ECO:0000313" key="1">
    <source>
        <dbReference type="EMBL" id="KAL3664813.1"/>
    </source>
</evidence>
<proteinExistence type="predicted"/>
<accession>A0ABD3FDM7</accession>
<organism evidence="1 2">
    <name type="scientific">Phytophthora oleae</name>
    <dbReference type="NCBI Taxonomy" id="2107226"/>
    <lineage>
        <taxon>Eukaryota</taxon>
        <taxon>Sar</taxon>
        <taxon>Stramenopiles</taxon>
        <taxon>Oomycota</taxon>
        <taxon>Peronosporomycetes</taxon>
        <taxon>Peronosporales</taxon>
        <taxon>Peronosporaceae</taxon>
        <taxon>Phytophthora</taxon>
    </lineage>
</organism>
<protein>
    <submittedName>
        <fullName evidence="1">Uncharacterized protein</fullName>
    </submittedName>
</protein>
<name>A0ABD3FDM7_9STRA</name>
<keyword evidence="2" id="KW-1185">Reference proteome</keyword>
<dbReference type="AlphaFoldDB" id="A0ABD3FDM7"/>
<evidence type="ECO:0000313" key="2">
    <source>
        <dbReference type="Proteomes" id="UP001632037"/>
    </source>
</evidence>